<dbReference type="Proteomes" id="UP000236075">
    <property type="component" value="Unassembled WGS sequence"/>
</dbReference>
<accession>A0AAX0WRX4</accession>
<sequence length="112" mass="12796">MNRFRFQQGICYPRRKFRRLSLAEYSLFPDVSGVLLPPQGQGKDVCIRERSDVTAGSMPVKARFRAMNKKMNKMNSNKQSCRGAIFSRGTVAAQHAREFLEPLTPSLKWTSI</sequence>
<proteinExistence type="predicted"/>
<evidence type="ECO:0000313" key="1">
    <source>
        <dbReference type="EMBL" id="PND05154.1"/>
    </source>
</evidence>
<protein>
    <submittedName>
        <fullName evidence="1">Uncharacterized protein</fullName>
    </submittedName>
</protein>
<name>A0AAX0WRX4_9BACT</name>
<reference evidence="1 2" key="1">
    <citation type="journal article" date="2017" name="BMC Genomics">
        <title>Genome sequencing of 39 Akkermansia muciniphila isolates reveals its population structure, genomic and functional diverisity, and global distribution in mammalian gut microbiotas.</title>
        <authorList>
            <person name="Guo X."/>
            <person name="Li S."/>
            <person name="Zhang J."/>
            <person name="Wu F."/>
            <person name="Li X."/>
            <person name="Wu D."/>
            <person name="Zhang M."/>
            <person name="Ou Z."/>
            <person name="Jie Z."/>
            <person name="Yan Q."/>
            <person name="Li P."/>
            <person name="Yi J."/>
            <person name="Peng Y."/>
        </authorList>
    </citation>
    <scope>NUCLEOTIDE SEQUENCE [LARGE SCALE GENOMIC DNA]</scope>
    <source>
        <strain evidence="1 2">GP28</strain>
    </source>
</reference>
<dbReference type="AlphaFoldDB" id="A0AAX0WRX4"/>
<evidence type="ECO:0000313" key="2">
    <source>
        <dbReference type="Proteomes" id="UP000236075"/>
    </source>
</evidence>
<organism evidence="1 2">
    <name type="scientific">Akkermansia muciniphila</name>
    <dbReference type="NCBI Taxonomy" id="239935"/>
    <lineage>
        <taxon>Bacteria</taxon>
        <taxon>Pseudomonadati</taxon>
        <taxon>Verrucomicrobiota</taxon>
        <taxon>Verrucomicrobiia</taxon>
        <taxon>Verrucomicrobiales</taxon>
        <taxon>Akkermansiaceae</taxon>
        <taxon>Akkermansia</taxon>
    </lineage>
</organism>
<comment type="caution">
    <text evidence="1">The sequence shown here is derived from an EMBL/GenBank/DDBJ whole genome shotgun (WGS) entry which is preliminary data.</text>
</comment>
<gene>
    <name evidence="1" type="ORF">CXT95_01690</name>
</gene>
<dbReference type="EMBL" id="PJLB01000004">
    <property type="protein sequence ID" value="PND05154.1"/>
    <property type="molecule type" value="Genomic_DNA"/>
</dbReference>